<dbReference type="PANTHER" id="PTHR11884">
    <property type="entry name" value="SELECTIN LIGAND RELATED"/>
    <property type="match status" value="1"/>
</dbReference>
<dbReference type="STRING" id="735517.SAMN05444272_3334"/>
<organism evidence="1 2">
    <name type="scientific">Roseibium suaedae</name>
    <dbReference type="NCBI Taxonomy" id="735517"/>
    <lineage>
        <taxon>Bacteria</taxon>
        <taxon>Pseudomonadati</taxon>
        <taxon>Pseudomonadota</taxon>
        <taxon>Alphaproteobacteria</taxon>
        <taxon>Hyphomicrobiales</taxon>
        <taxon>Stappiaceae</taxon>
        <taxon>Roseibium</taxon>
    </lineage>
</organism>
<reference evidence="1 2" key="1">
    <citation type="submission" date="2016-11" db="EMBL/GenBank/DDBJ databases">
        <authorList>
            <person name="Jaros S."/>
            <person name="Januszkiewicz K."/>
            <person name="Wedrychowicz H."/>
        </authorList>
    </citation>
    <scope>NUCLEOTIDE SEQUENCE [LARGE SCALE GENOMIC DNA]</scope>
    <source>
        <strain evidence="1 2">DSM 22153</strain>
    </source>
</reference>
<dbReference type="AlphaFoldDB" id="A0A1M7MB92"/>
<dbReference type="OrthoDB" id="7958331at2"/>
<protein>
    <submittedName>
        <fullName evidence="1">Cysteine rich repeat-containing protein</fullName>
    </submittedName>
</protein>
<sequence>MALLPTGSAMAQTVGFADAIRILSSSCGNDIGKYCKKENLGNNEITQCLQANESKLSQQCRADKDRVGVLLQERFAAQAAVGKTCDRDIQQFCKLVKPGNGYVLRCILKAKPSVSNACNQAIDLAGYR</sequence>
<dbReference type="InterPro" id="IPR039728">
    <property type="entry name" value="GLG1"/>
</dbReference>
<dbReference type="InterPro" id="IPR001893">
    <property type="entry name" value="Cys-rich_GLG1_repeat"/>
</dbReference>
<dbReference type="Pfam" id="PF00839">
    <property type="entry name" value="Cys_rich_FGFR"/>
    <property type="match status" value="2"/>
</dbReference>
<gene>
    <name evidence="1" type="ORF">SAMN05444272_3334</name>
</gene>
<dbReference type="GO" id="GO:0016020">
    <property type="term" value="C:membrane"/>
    <property type="evidence" value="ECO:0007669"/>
    <property type="project" value="InterPro"/>
</dbReference>
<accession>A0A1M7MB92</accession>
<dbReference type="EMBL" id="FRBW01000004">
    <property type="protein sequence ID" value="SHM88018.1"/>
    <property type="molecule type" value="Genomic_DNA"/>
</dbReference>
<dbReference type="PANTHER" id="PTHR11884:SF1">
    <property type="entry name" value="GOLGI APPARATUS PROTEIN 1"/>
    <property type="match status" value="1"/>
</dbReference>
<proteinExistence type="predicted"/>
<name>A0A1M7MB92_9HYPH</name>
<evidence type="ECO:0000313" key="1">
    <source>
        <dbReference type="EMBL" id="SHM88018.1"/>
    </source>
</evidence>
<keyword evidence="2" id="KW-1185">Reference proteome</keyword>
<evidence type="ECO:0000313" key="2">
    <source>
        <dbReference type="Proteomes" id="UP000186002"/>
    </source>
</evidence>
<dbReference type="Proteomes" id="UP000186002">
    <property type="component" value="Unassembled WGS sequence"/>
</dbReference>